<dbReference type="Gene3D" id="3.30.559.10">
    <property type="entry name" value="Chloramphenicol acetyltransferase-like domain"/>
    <property type="match status" value="1"/>
</dbReference>
<reference evidence="1" key="1">
    <citation type="journal article" date="2023" name="Science">
        <title>Elucidation of the pathway for biosynthesis of saponin adjuvants from the soapbark tree.</title>
        <authorList>
            <person name="Reed J."/>
            <person name="Orme A."/>
            <person name="El-Demerdash A."/>
            <person name="Owen C."/>
            <person name="Martin L.B.B."/>
            <person name="Misra R.C."/>
            <person name="Kikuchi S."/>
            <person name="Rejzek M."/>
            <person name="Martin A.C."/>
            <person name="Harkess A."/>
            <person name="Leebens-Mack J."/>
            <person name="Louveau T."/>
            <person name="Stephenson M.J."/>
            <person name="Osbourn A."/>
        </authorList>
    </citation>
    <scope>NUCLEOTIDE SEQUENCE</scope>
    <source>
        <strain evidence="1">S10</strain>
    </source>
</reference>
<name>A0AAD7PJL8_QUISA</name>
<comment type="caution">
    <text evidence="1">The sequence shown here is derived from an EMBL/GenBank/DDBJ whole genome shotgun (WGS) entry which is preliminary data.</text>
</comment>
<keyword evidence="2" id="KW-1185">Reference proteome</keyword>
<dbReference type="GO" id="GO:0016740">
    <property type="term" value="F:transferase activity"/>
    <property type="evidence" value="ECO:0007669"/>
    <property type="project" value="UniProtKB-KW"/>
</dbReference>
<proteinExistence type="predicted"/>
<sequence length="139" mass="15706">MRKRAVPPLSQNSFGNLIVPLCIECTERSRIELKDLVAKMKKGIGEFREHFTQTPTGRDHAVQVVCGHSKKCEAIMGDDSIISSMFTSLSADKLWRLALLLLLAGREVDPFLGIQTQLGVPDSKVDRMRHMNSRIERRM</sequence>
<dbReference type="AlphaFoldDB" id="A0AAD7PJL8"/>
<dbReference type="EMBL" id="JARAOO010000009">
    <property type="protein sequence ID" value="KAJ7957627.1"/>
    <property type="molecule type" value="Genomic_DNA"/>
</dbReference>
<gene>
    <name evidence="1" type="ORF">O6P43_023907</name>
</gene>
<dbReference type="Proteomes" id="UP001163823">
    <property type="component" value="Chromosome 9"/>
</dbReference>
<evidence type="ECO:0000313" key="2">
    <source>
        <dbReference type="Proteomes" id="UP001163823"/>
    </source>
</evidence>
<accession>A0AAD7PJL8</accession>
<organism evidence="1 2">
    <name type="scientific">Quillaja saponaria</name>
    <name type="common">Soap bark tree</name>
    <dbReference type="NCBI Taxonomy" id="32244"/>
    <lineage>
        <taxon>Eukaryota</taxon>
        <taxon>Viridiplantae</taxon>
        <taxon>Streptophyta</taxon>
        <taxon>Embryophyta</taxon>
        <taxon>Tracheophyta</taxon>
        <taxon>Spermatophyta</taxon>
        <taxon>Magnoliopsida</taxon>
        <taxon>eudicotyledons</taxon>
        <taxon>Gunneridae</taxon>
        <taxon>Pentapetalae</taxon>
        <taxon>rosids</taxon>
        <taxon>fabids</taxon>
        <taxon>Fabales</taxon>
        <taxon>Quillajaceae</taxon>
        <taxon>Quillaja</taxon>
    </lineage>
</organism>
<keyword evidence="1" id="KW-0808">Transferase</keyword>
<dbReference type="KEGG" id="qsa:O6P43_023907"/>
<evidence type="ECO:0000313" key="1">
    <source>
        <dbReference type="EMBL" id="KAJ7957627.1"/>
    </source>
</evidence>
<dbReference type="InterPro" id="IPR023213">
    <property type="entry name" value="CAT-like_dom_sf"/>
</dbReference>
<protein>
    <submittedName>
        <fullName evidence="1">Transferase</fullName>
    </submittedName>
</protein>